<organism evidence="2 3">
    <name type="scientific">Diversispora epigaea</name>
    <dbReference type="NCBI Taxonomy" id="1348612"/>
    <lineage>
        <taxon>Eukaryota</taxon>
        <taxon>Fungi</taxon>
        <taxon>Fungi incertae sedis</taxon>
        <taxon>Mucoromycota</taxon>
        <taxon>Glomeromycotina</taxon>
        <taxon>Glomeromycetes</taxon>
        <taxon>Diversisporales</taxon>
        <taxon>Diversisporaceae</taxon>
        <taxon>Diversispora</taxon>
    </lineage>
</organism>
<gene>
    <name evidence="2" type="ORF">Glove_130g176</name>
</gene>
<proteinExistence type="predicted"/>
<name>A0A397IY71_9GLOM</name>
<evidence type="ECO:0000256" key="1">
    <source>
        <dbReference type="SAM" id="MobiDB-lite"/>
    </source>
</evidence>
<dbReference type="AlphaFoldDB" id="A0A397IY71"/>
<dbReference type="Proteomes" id="UP000266861">
    <property type="component" value="Unassembled WGS sequence"/>
</dbReference>
<keyword evidence="3" id="KW-1185">Reference proteome</keyword>
<protein>
    <submittedName>
        <fullName evidence="2">Uncharacterized protein</fullName>
    </submittedName>
</protein>
<evidence type="ECO:0000313" key="2">
    <source>
        <dbReference type="EMBL" id="RHZ80979.1"/>
    </source>
</evidence>
<dbReference type="EMBL" id="PQFF01000121">
    <property type="protein sequence ID" value="RHZ80979.1"/>
    <property type="molecule type" value="Genomic_DNA"/>
</dbReference>
<reference evidence="2 3" key="1">
    <citation type="submission" date="2018-08" db="EMBL/GenBank/DDBJ databases">
        <title>Genome and evolution of the arbuscular mycorrhizal fungus Diversispora epigaea (formerly Glomus versiforme) and its bacterial endosymbionts.</title>
        <authorList>
            <person name="Sun X."/>
            <person name="Fei Z."/>
            <person name="Harrison M."/>
        </authorList>
    </citation>
    <scope>NUCLEOTIDE SEQUENCE [LARGE SCALE GENOMIC DNA]</scope>
    <source>
        <strain evidence="2 3">IT104</strain>
    </source>
</reference>
<comment type="caution">
    <text evidence="2">The sequence shown here is derived from an EMBL/GenBank/DDBJ whole genome shotgun (WGS) entry which is preliminary data.</text>
</comment>
<evidence type="ECO:0000313" key="3">
    <source>
        <dbReference type="Proteomes" id="UP000266861"/>
    </source>
</evidence>
<accession>A0A397IY71</accession>
<sequence>MLSRHVSEVTIPEGIDYLGIESTSWPRRHVSEVTMPEGIDYLGIESTSWPRGPGDDARANSLTTNENFLIHTSTMTHRTHYTQASTMTHRTHYTQGRRERSSQFSNSRGYPRPGGYYCK</sequence>
<feature type="region of interest" description="Disordered" evidence="1">
    <location>
        <begin position="82"/>
        <end position="119"/>
    </location>
</feature>